<dbReference type="EMBL" id="CAJNOQ010000941">
    <property type="protein sequence ID" value="CAF0853181.1"/>
    <property type="molecule type" value="Genomic_DNA"/>
</dbReference>
<dbReference type="AlphaFoldDB" id="A0A813WNC5"/>
<sequence>MAKRRLEDAIVASRALNVGIKLIDNFKSAQSLFSTDVHLNGGVFSLRFSDDLDLVGIGYGDGSVRLYSVISGKQVLEFLPSSLPKIEHLRRLSTDLPVMSLKWHPQQSDLLYSACTDGSIRLHNRQTNELSVIAYEYDNELTSMDFSVDGKYFATTGKDANIRIYNTEHNIVSHTYNNTKVDTQVEQIRRSSGTGDELCTTGHYHRAYAVKFHPDHTNILMTGGWDNIVKIWDIRQKECINEAIVGPHICGEVDLKINVRAVDGSRVNITDKLDINPFFYPGIDARGNDILTASWARSNSLKIYDFRTMDLLQTLKVQGADEKGEYMYSAQLCDNNTVIAVGSGTNSCHVINTVNNSELVRLPLTKPIYALDSMLGGRVFVFGGLDKFVIAHMKDN</sequence>
<dbReference type="SUPFAM" id="SSF50978">
    <property type="entry name" value="WD40 repeat-like"/>
    <property type="match status" value="1"/>
</dbReference>
<evidence type="ECO:0000259" key="4">
    <source>
        <dbReference type="Pfam" id="PF12894"/>
    </source>
</evidence>
<dbReference type="InterPro" id="IPR019775">
    <property type="entry name" value="WD40_repeat_CS"/>
</dbReference>
<keyword evidence="7" id="KW-1185">Reference proteome</keyword>
<dbReference type="Pfam" id="PF12894">
    <property type="entry name" value="ANAPC4_WD40"/>
    <property type="match status" value="1"/>
</dbReference>
<dbReference type="Pfam" id="PF00400">
    <property type="entry name" value="WD40"/>
    <property type="match status" value="2"/>
</dbReference>
<keyword evidence="2" id="KW-0677">Repeat</keyword>
<accession>A0A813WNC5</accession>
<dbReference type="InterPro" id="IPR001680">
    <property type="entry name" value="WD40_rpt"/>
</dbReference>
<dbReference type="PROSITE" id="PS50294">
    <property type="entry name" value="WD_REPEATS_REGION"/>
    <property type="match status" value="1"/>
</dbReference>
<feature type="domain" description="Anaphase-promoting complex subunit 4-like WD40" evidence="4">
    <location>
        <begin position="102"/>
        <end position="180"/>
    </location>
</feature>
<dbReference type="Proteomes" id="UP000681722">
    <property type="component" value="Unassembled WGS sequence"/>
</dbReference>
<evidence type="ECO:0000256" key="1">
    <source>
        <dbReference type="ARBA" id="ARBA00022574"/>
    </source>
</evidence>
<feature type="repeat" description="WD" evidence="3">
    <location>
        <begin position="200"/>
        <end position="242"/>
    </location>
</feature>
<protein>
    <recommendedName>
        <fullName evidence="4">Anaphase-promoting complex subunit 4-like WD40 domain-containing protein</fullName>
    </recommendedName>
</protein>
<dbReference type="SMART" id="SM00320">
    <property type="entry name" value="WD40"/>
    <property type="match status" value="5"/>
</dbReference>
<dbReference type="Proteomes" id="UP000663829">
    <property type="component" value="Unassembled WGS sequence"/>
</dbReference>
<evidence type="ECO:0000256" key="2">
    <source>
        <dbReference type="ARBA" id="ARBA00022737"/>
    </source>
</evidence>
<dbReference type="OrthoDB" id="361494at2759"/>
<reference evidence="5" key="1">
    <citation type="submission" date="2021-02" db="EMBL/GenBank/DDBJ databases">
        <authorList>
            <person name="Nowell W R."/>
        </authorList>
    </citation>
    <scope>NUCLEOTIDE SEQUENCE</scope>
</reference>
<gene>
    <name evidence="5" type="ORF">GPM918_LOCUS6184</name>
    <name evidence="6" type="ORF">SRO942_LOCUS6184</name>
</gene>
<evidence type="ECO:0000256" key="3">
    <source>
        <dbReference type="PROSITE-ProRule" id="PRU00221"/>
    </source>
</evidence>
<proteinExistence type="predicted"/>
<dbReference type="EMBL" id="CAJOBC010000941">
    <property type="protein sequence ID" value="CAF3640879.1"/>
    <property type="molecule type" value="Genomic_DNA"/>
</dbReference>
<organism evidence="5 7">
    <name type="scientific">Didymodactylos carnosus</name>
    <dbReference type="NCBI Taxonomy" id="1234261"/>
    <lineage>
        <taxon>Eukaryota</taxon>
        <taxon>Metazoa</taxon>
        <taxon>Spiralia</taxon>
        <taxon>Gnathifera</taxon>
        <taxon>Rotifera</taxon>
        <taxon>Eurotatoria</taxon>
        <taxon>Bdelloidea</taxon>
        <taxon>Philodinida</taxon>
        <taxon>Philodinidae</taxon>
        <taxon>Didymodactylos</taxon>
    </lineage>
</organism>
<name>A0A813WNC5_9BILA</name>
<dbReference type="PANTHER" id="PTHR47822:SF3">
    <property type="entry name" value="ANAPHASE-PROMOTING COMPLEX SUBUNIT 4-LIKE WD40 DOMAIN-CONTAINING PROTEIN"/>
    <property type="match status" value="1"/>
</dbReference>
<keyword evidence="1 3" id="KW-0853">WD repeat</keyword>
<dbReference type="InterPro" id="IPR015943">
    <property type="entry name" value="WD40/YVTN_repeat-like_dom_sf"/>
</dbReference>
<evidence type="ECO:0000313" key="7">
    <source>
        <dbReference type="Proteomes" id="UP000663829"/>
    </source>
</evidence>
<dbReference type="Gene3D" id="2.130.10.10">
    <property type="entry name" value="YVTN repeat-like/Quinoprotein amine dehydrogenase"/>
    <property type="match status" value="3"/>
</dbReference>
<evidence type="ECO:0000313" key="6">
    <source>
        <dbReference type="EMBL" id="CAF3640879.1"/>
    </source>
</evidence>
<dbReference type="InterPro" id="IPR036322">
    <property type="entry name" value="WD40_repeat_dom_sf"/>
</dbReference>
<dbReference type="InterPro" id="IPR024977">
    <property type="entry name" value="Apc4-like_WD40_dom"/>
</dbReference>
<dbReference type="PROSITE" id="PS00678">
    <property type="entry name" value="WD_REPEATS_1"/>
    <property type="match status" value="1"/>
</dbReference>
<dbReference type="PROSITE" id="PS50082">
    <property type="entry name" value="WD_REPEATS_2"/>
    <property type="match status" value="2"/>
</dbReference>
<evidence type="ECO:0000313" key="5">
    <source>
        <dbReference type="EMBL" id="CAF0853181.1"/>
    </source>
</evidence>
<comment type="caution">
    <text evidence="5">The sequence shown here is derived from an EMBL/GenBank/DDBJ whole genome shotgun (WGS) entry which is preliminary data.</text>
</comment>
<feature type="repeat" description="WD" evidence="3">
    <location>
        <begin position="134"/>
        <end position="175"/>
    </location>
</feature>
<dbReference type="PANTHER" id="PTHR47822">
    <property type="entry name" value="CARBOHYDRATE BINDING DOMAIN CONTAINING PROTEIN"/>
    <property type="match status" value="1"/>
</dbReference>